<keyword evidence="1" id="KW-1133">Transmembrane helix</keyword>
<dbReference type="Proteomes" id="UP000027190">
    <property type="component" value="Unassembled WGS sequence"/>
</dbReference>
<gene>
    <name evidence="3" type="ORF">HY30_00920</name>
</gene>
<feature type="transmembrane region" description="Helical" evidence="1">
    <location>
        <begin position="78"/>
        <end position="95"/>
    </location>
</feature>
<sequence length="386" mass="42809">MTRGFSIYLDALRFLAALVVFASHMGYDRFTNGSMAWIRTLNLGSDAVVVFFVLSGFVIAFTTFARDRGPAAYAEARIARLYSVIIPALIFTFALDTLGTLTVPGAYQGWWYNGEDRIAQLLQGLTFTTQMWTDNTRVGSNGPFWSVAYEAWYYAGFGVAVFCKGRTRILLLALMALVVGPRVLLLGPCWLLGVGLQQLVARGHAASLSRTTGWLLAIAPWAIYAFALALHMPQRLTWYTYKLLGEQITPNALFGFSDEFVWNFGIAVLMALHFLGVYRLAREADWLGARAETAIRWCAGATFSLYLFHYPILTFLHGLPAYDSAKPLHAALMAAVTLVACFLLAEVSERRLGFWKRLVHGVFERLKPSPPTASGSGSLLSQRERG</sequence>
<dbReference type="PATRIC" id="fig|1280947.3.peg.179"/>
<evidence type="ECO:0000256" key="1">
    <source>
        <dbReference type="SAM" id="Phobius"/>
    </source>
</evidence>
<proteinExistence type="predicted"/>
<dbReference type="RefSeq" id="WP_034735985.1">
    <property type="nucleotide sequence ID" value="NZ_AWFG01000001.1"/>
</dbReference>
<feature type="transmembrane region" description="Helical" evidence="1">
    <location>
        <begin position="260"/>
        <end position="281"/>
    </location>
</feature>
<feature type="transmembrane region" description="Helical" evidence="1">
    <location>
        <begin position="293"/>
        <end position="316"/>
    </location>
</feature>
<feature type="transmembrane region" description="Helical" evidence="1">
    <location>
        <begin position="169"/>
        <end position="192"/>
    </location>
</feature>
<dbReference type="InterPro" id="IPR002656">
    <property type="entry name" value="Acyl_transf_3_dom"/>
</dbReference>
<reference evidence="3 4" key="1">
    <citation type="journal article" date="2014" name="Antonie Van Leeuwenhoek">
        <title>Hyphomonas beringensis sp. nov. and Hyphomonas chukchiensis sp. nov., isolated from surface seawater of the Bering Sea and Chukchi Sea.</title>
        <authorList>
            <person name="Li C."/>
            <person name="Lai Q."/>
            <person name="Li G."/>
            <person name="Dong C."/>
            <person name="Wang J."/>
            <person name="Liao Y."/>
            <person name="Shao Z."/>
        </authorList>
    </citation>
    <scope>NUCLEOTIDE SEQUENCE [LARGE SCALE GENOMIC DNA]</scope>
    <source>
        <strain evidence="3 4">BH-BN04-4</strain>
    </source>
</reference>
<accession>A0A062UG28</accession>
<dbReference type="EMBL" id="AWFG01000001">
    <property type="protein sequence ID" value="KCZ60928.1"/>
    <property type="molecule type" value="Genomic_DNA"/>
</dbReference>
<feature type="transmembrane region" description="Helical" evidence="1">
    <location>
        <begin position="7"/>
        <end position="27"/>
    </location>
</feature>
<keyword evidence="4" id="KW-1185">Reference proteome</keyword>
<feature type="transmembrane region" description="Helical" evidence="1">
    <location>
        <begin position="328"/>
        <end position="347"/>
    </location>
</feature>
<feature type="transmembrane region" description="Helical" evidence="1">
    <location>
        <begin position="47"/>
        <end position="66"/>
    </location>
</feature>
<dbReference type="eggNOG" id="COG1835">
    <property type="taxonomic scope" value="Bacteria"/>
</dbReference>
<dbReference type="Pfam" id="PF01757">
    <property type="entry name" value="Acyl_transf_3"/>
    <property type="match status" value="1"/>
</dbReference>
<feature type="domain" description="Acyltransferase 3" evidence="2">
    <location>
        <begin position="7"/>
        <end position="345"/>
    </location>
</feature>
<organism evidence="3 4">
    <name type="scientific">Hyphomonas chukchiensis</name>
    <dbReference type="NCBI Taxonomy" id="1280947"/>
    <lineage>
        <taxon>Bacteria</taxon>
        <taxon>Pseudomonadati</taxon>
        <taxon>Pseudomonadota</taxon>
        <taxon>Alphaproteobacteria</taxon>
        <taxon>Hyphomonadales</taxon>
        <taxon>Hyphomonadaceae</taxon>
        <taxon>Hyphomonas</taxon>
    </lineage>
</organism>
<evidence type="ECO:0000313" key="3">
    <source>
        <dbReference type="EMBL" id="KCZ60928.1"/>
    </source>
</evidence>
<comment type="caution">
    <text evidence="3">The sequence shown here is derived from an EMBL/GenBank/DDBJ whole genome shotgun (WGS) entry which is preliminary data.</text>
</comment>
<dbReference type="OrthoDB" id="9796461at2"/>
<protein>
    <recommendedName>
        <fullName evidence="2">Acyltransferase 3 domain-containing protein</fullName>
    </recommendedName>
</protein>
<evidence type="ECO:0000259" key="2">
    <source>
        <dbReference type="Pfam" id="PF01757"/>
    </source>
</evidence>
<keyword evidence="1" id="KW-0812">Transmembrane</keyword>
<dbReference type="GO" id="GO:0016747">
    <property type="term" value="F:acyltransferase activity, transferring groups other than amino-acyl groups"/>
    <property type="evidence" value="ECO:0007669"/>
    <property type="project" value="InterPro"/>
</dbReference>
<dbReference type="STRING" id="1280947.HY30_00920"/>
<keyword evidence="1" id="KW-0472">Membrane</keyword>
<evidence type="ECO:0000313" key="4">
    <source>
        <dbReference type="Proteomes" id="UP000027190"/>
    </source>
</evidence>
<name>A0A062UG28_9PROT</name>
<dbReference type="AlphaFoldDB" id="A0A062UG28"/>
<feature type="transmembrane region" description="Helical" evidence="1">
    <location>
        <begin position="213"/>
        <end position="232"/>
    </location>
</feature>